<dbReference type="InterPro" id="IPR000396">
    <property type="entry name" value="Pdiesterase2"/>
</dbReference>
<dbReference type="Gene3D" id="3.60.15.10">
    <property type="entry name" value="Ribonuclease Z/Hydroxyacylglutathione hydrolase-like"/>
    <property type="match status" value="1"/>
</dbReference>
<dbReference type="PROSITE" id="PS00607">
    <property type="entry name" value="PDEASE_II"/>
    <property type="match status" value="1"/>
</dbReference>
<dbReference type="CDD" id="cd07735">
    <property type="entry name" value="class_II_PDE_MBL-fold"/>
    <property type="match status" value="1"/>
</dbReference>
<keyword evidence="6" id="KW-1185">Reference proteome</keyword>
<evidence type="ECO:0000256" key="3">
    <source>
        <dbReference type="ARBA" id="ARBA00025762"/>
    </source>
</evidence>
<dbReference type="InterPro" id="IPR024225">
    <property type="entry name" value="cAMP-PdiesteraseII_CS"/>
</dbReference>
<reference evidence="6" key="1">
    <citation type="journal article" date="2019" name="Int. J. Syst. Evol. Microbiol.">
        <title>The Global Catalogue of Microorganisms (GCM) 10K type strain sequencing project: providing services to taxonomists for standard genome sequencing and annotation.</title>
        <authorList>
            <consortium name="The Broad Institute Genomics Platform"/>
            <consortium name="The Broad Institute Genome Sequencing Center for Infectious Disease"/>
            <person name="Wu L."/>
            <person name="Ma J."/>
        </authorList>
    </citation>
    <scope>NUCLEOTIDE SEQUENCE [LARGE SCALE GENOMIC DNA]</scope>
    <source>
        <strain evidence="6">CCUG 58938</strain>
    </source>
</reference>
<keyword evidence="1 4" id="KW-0378">Hydrolase</keyword>
<dbReference type="PRINTS" id="PR00388">
    <property type="entry name" value="PDIESTERASE2"/>
</dbReference>
<comment type="caution">
    <text evidence="5">The sequence shown here is derived from an EMBL/GenBank/DDBJ whole genome shotgun (WGS) entry which is preliminary data.</text>
</comment>
<evidence type="ECO:0000256" key="4">
    <source>
        <dbReference type="PIRNR" id="PIRNR000962"/>
    </source>
</evidence>
<name>A0ABW3KBY9_9BACT</name>
<dbReference type="EMBL" id="JBHTKA010000014">
    <property type="protein sequence ID" value="MFD1002868.1"/>
    <property type="molecule type" value="Genomic_DNA"/>
</dbReference>
<keyword evidence="2 4" id="KW-0114">cAMP</keyword>
<evidence type="ECO:0000313" key="6">
    <source>
        <dbReference type="Proteomes" id="UP001597112"/>
    </source>
</evidence>
<dbReference type="PANTHER" id="PTHR28283">
    <property type="entry name" value="3',5'-CYCLIC-NUCLEOTIDE PHOSPHODIESTERASE 1"/>
    <property type="match status" value="1"/>
</dbReference>
<dbReference type="PANTHER" id="PTHR28283:SF1">
    <property type="entry name" value="3',5'-CYCLIC-NUCLEOTIDE PHOSPHODIESTERASE 1"/>
    <property type="match status" value="1"/>
</dbReference>
<comment type="similarity">
    <text evidence="3 4">Belongs to the cyclic nucleotide phosphodiesterase class-II family.</text>
</comment>
<dbReference type="Pfam" id="PF02112">
    <property type="entry name" value="PDEase_II"/>
    <property type="match status" value="1"/>
</dbReference>
<sequence length="314" mass="34938">MVHRIYLLAIILVCYTGIAWSQAFQVIPLGVKGGSDESNLSAYLVAAKGTGNYVCLDAGTVHAGLQKAVEKGTIKGTAADAQKNFVKGYLISHPHLDHVAGLIITSPEDSPKPIYGLPFCLDVLKEKYFSWKSWANFGNEGEKPTLNKYRYTPLSTENEIPLEQTSMQAKAFDLSHSAPGQSTAFLLRENKNYILYLGDTGADTIEHSQKLRQLWQHVAPLVKTKQLRAILIEVSFPNEQPDKSLFGHLTPRLLMNELATLDRYSNHALKGLPIVITHIKPSGDNEVKIKKQLQELNTLQVKLVYPEQGIMLEF</sequence>
<dbReference type="RefSeq" id="WP_377584661.1">
    <property type="nucleotide sequence ID" value="NZ_JBHTKA010000014.1"/>
</dbReference>
<dbReference type="Proteomes" id="UP001597112">
    <property type="component" value="Unassembled WGS sequence"/>
</dbReference>
<dbReference type="InterPro" id="IPR036866">
    <property type="entry name" value="RibonucZ/Hydroxyglut_hydro"/>
</dbReference>
<accession>A0ABW3KBY9</accession>
<organism evidence="5 6">
    <name type="scientific">Ohtaekwangia kribbensis</name>
    <dbReference type="NCBI Taxonomy" id="688913"/>
    <lineage>
        <taxon>Bacteria</taxon>
        <taxon>Pseudomonadati</taxon>
        <taxon>Bacteroidota</taxon>
        <taxon>Cytophagia</taxon>
        <taxon>Cytophagales</taxon>
        <taxon>Fulvivirgaceae</taxon>
        <taxon>Ohtaekwangia</taxon>
    </lineage>
</organism>
<gene>
    <name evidence="5" type="ORF">ACFQ21_26310</name>
</gene>
<evidence type="ECO:0000256" key="1">
    <source>
        <dbReference type="ARBA" id="ARBA00022801"/>
    </source>
</evidence>
<dbReference type="SUPFAM" id="SSF56281">
    <property type="entry name" value="Metallo-hydrolase/oxidoreductase"/>
    <property type="match status" value="1"/>
</dbReference>
<evidence type="ECO:0000313" key="5">
    <source>
        <dbReference type="EMBL" id="MFD1002868.1"/>
    </source>
</evidence>
<dbReference type="PIRSF" id="PIRSF000962">
    <property type="entry name" value="Cyc_nuc_PDEase"/>
    <property type="match status" value="1"/>
</dbReference>
<protein>
    <submittedName>
        <fullName evidence="5">MBL fold metallo-hydrolase</fullName>
    </submittedName>
</protein>
<evidence type="ECO:0000256" key="2">
    <source>
        <dbReference type="ARBA" id="ARBA00023149"/>
    </source>
</evidence>
<proteinExistence type="inferred from homology"/>